<evidence type="ECO:0008006" key="2">
    <source>
        <dbReference type="Google" id="ProtNLM"/>
    </source>
</evidence>
<dbReference type="Gene3D" id="3.60.15.10">
    <property type="entry name" value="Ribonuclease Z/Hydroxyacylglutathione hydrolase-like"/>
    <property type="match status" value="1"/>
</dbReference>
<dbReference type="PANTHER" id="PTHR13754:SF18">
    <property type="entry name" value="7,8-DIHYDROPTERIN-6-METHYL-4-(BETA-D-RIBOFURANOSYL)-AMINOBENZENE-5'-PHOSPHATE SYNTHASE"/>
    <property type="match status" value="1"/>
</dbReference>
<dbReference type="InterPro" id="IPR036866">
    <property type="entry name" value="RibonucZ/Hydroxyglut_hydro"/>
</dbReference>
<dbReference type="GO" id="GO:0016740">
    <property type="term" value="F:transferase activity"/>
    <property type="evidence" value="ECO:0007669"/>
    <property type="project" value="TreeGrafter"/>
</dbReference>
<gene>
    <name evidence="1" type="ORF">SDC9_64159</name>
</gene>
<protein>
    <recommendedName>
        <fullName evidence="2">Metallo-beta-lactamase domain-containing protein</fullName>
    </recommendedName>
</protein>
<dbReference type="InterPro" id="IPR052926">
    <property type="entry name" value="Metallo-beta-lactamase_dom"/>
</dbReference>
<dbReference type="SUPFAM" id="SSF56281">
    <property type="entry name" value="Metallo-hydrolase/oxidoreductase"/>
    <property type="match status" value="1"/>
</dbReference>
<accession>A0A644XNJ9</accession>
<sequence length="120" mass="12323">MGEAPSACGCCWESDTLRDDSSLALNVPGGVFVVCGCAHSGVCSTVAATKERTGEDRVAGLFGGFHLFEAGDVLDETIVALKALGVGLVYPGHCTSLAVKAAFVRAFDAREVGVGLTLSW</sequence>
<comment type="caution">
    <text evidence="1">The sequence shown here is derived from an EMBL/GenBank/DDBJ whole genome shotgun (WGS) entry which is preliminary data.</text>
</comment>
<proteinExistence type="predicted"/>
<dbReference type="EMBL" id="VSSQ01002857">
    <property type="protein sequence ID" value="MPM17760.1"/>
    <property type="molecule type" value="Genomic_DNA"/>
</dbReference>
<name>A0A644XNJ9_9ZZZZ</name>
<evidence type="ECO:0000313" key="1">
    <source>
        <dbReference type="EMBL" id="MPM17760.1"/>
    </source>
</evidence>
<reference evidence="1" key="1">
    <citation type="submission" date="2019-08" db="EMBL/GenBank/DDBJ databases">
        <authorList>
            <person name="Kucharzyk K."/>
            <person name="Murdoch R.W."/>
            <person name="Higgins S."/>
            <person name="Loffler F."/>
        </authorList>
    </citation>
    <scope>NUCLEOTIDE SEQUENCE</scope>
</reference>
<dbReference type="AlphaFoldDB" id="A0A644XNJ9"/>
<dbReference type="PANTHER" id="PTHR13754">
    <property type="entry name" value="METALLO-BETA-LACTAMASE SUPERFAMILY PROTEIN"/>
    <property type="match status" value="1"/>
</dbReference>
<organism evidence="1">
    <name type="scientific">bioreactor metagenome</name>
    <dbReference type="NCBI Taxonomy" id="1076179"/>
    <lineage>
        <taxon>unclassified sequences</taxon>
        <taxon>metagenomes</taxon>
        <taxon>ecological metagenomes</taxon>
    </lineage>
</organism>